<name>A0AAD4MXX6_9BILA</name>
<feature type="signal peptide" evidence="2">
    <location>
        <begin position="1"/>
        <end position="21"/>
    </location>
</feature>
<evidence type="ECO:0000313" key="4">
    <source>
        <dbReference type="EMBL" id="KAI1704895.1"/>
    </source>
</evidence>
<evidence type="ECO:0000256" key="2">
    <source>
        <dbReference type="SAM" id="SignalP"/>
    </source>
</evidence>
<dbReference type="AlphaFoldDB" id="A0AAD4MXX6"/>
<feature type="chain" id="PRO_5041935589" evidence="2">
    <location>
        <begin position="22"/>
        <end position="203"/>
    </location>
</feature>
<proteinExistence type="predicted"/>
<keyword evidence="2" id="KW-0732">Signal</keyword>
<dbReference type="InterPro" id="IPR016186">
    <property type="entry name" value="C-type_lectin-like/link_sf"/>
</dbReference>
<dbReference type="InterPro" id="IPR001304">
    <property type="entry name" value="C-type_lectin-like"/>
</dbReference>
<dbReference type="Pfam" id="PF00059">
    <property type="entry name" value="Lectin_C"/>
    <property type="match status" value="1"/>
</dbReference>
<organism evidence="4 5">
    <name type="scientific">Ditylenchus destructor</name>
    <dbReference type="NCBI Taxonomy" id="166010"/>
    <lineage>
        <taxon>Eukaryota</taxon>
        <taxon>Metazoa</taxon>
        <taxon>Ecdysozoa</taxon>
        <taxon>Nematoda</taxon>
        <taxon>Chromadorea</taxon>
        <taxon>Rhabditida</taxon>
        <taxon>Tylenchina</taxon>
        <taxon>Tylenchomorpha</taxon>
        <taxon>Sphaerularioidea</taxon>
        <taxon>Anguinidae</taxon>
        <taxon>Anguininae</taxon>
        <taxon>Ditylenchus</taxon>
    </lineage>
</organism>
<comment type="caution">
    <text evidence="4">The sequence shown here is derived from an EMBL/GenBank/DDBJ whole genome shotgun (WGS) entry which is preliminary data.</text>
</comment>
<dbReference type="InterPro" id="IPR050111">
    <property type="entry name" value="C-type_lectin/snaclec_domain"/>
</dbReference>
<feature type="region of interest" description="Disordered" evidence="1">
    <location>
        <begin position="176"/>
        <end position="203"/>
    </location>
</feature>
<reference evidence="4" key="1">
    <citation type="submission" date="2022-01" db="EMBL/GenBank/DDBJ databases">
        <title>Genome Sequence Resource for Two Populations of Ditylenchus destructor, the Migratory Endoparasitic Phytonematode.</title>
        <authorList>
            <person name="Zhang H."/>
            <person name="Lin R."/>
            <person name="Xie B."/>
        </authorList>
    </citation>
    <scope>NUCLEOTIDE SEQUENCE</scope>
    <source>
        <strain evidence="4">BazhouSP</strain>
    </source>
</reference>
<dbReference type="InterPro" id="IPR016187">
    <property type="entry name" value="CTDL_fold"/>
</dbReference>
<dbReference type="CDD" id="cd00037">
    <property type="entry name" value="CLECT"/>
    <property type="match status" value="1"/>
</dbReference>
<dbReference type="Proteomes" id="UP001201812">
    <property type="component" value="Unassembled WGS sequence"/>
</dbReference>
<gene>
    <name evidence="4" type="ORF">DdX_13978</name>
</gene>
<dbReference type="PANTHER" id="PTHR22803">
    <property type="entry name" value="MANNOSE, PHOSPHOLIPASE, LECTIN RECEPTOR RELATED"/>
    <property type="match status" value="1"/>
</dbReference>
<dbReference type="SMART" id="SM00034">
    <property type="entry name" value="CLECT"/>
    <property type="match status" value="1"/>
</dbReference>
<dbReference type="EMBL" id="JAKKPZ010000062">
    <property type="protein sequence ID" value="KAI1704895.1"/>
    <property type="molecule type" value="Genomic_DNA"/>
</dbReference>
<protein>
    <submittedName>
        <fullName evidence="4">Lectin c-type domain-containing protein</fullName>
    </submittedName>
</protein>
<keyword evidence="5" id="KW-1185">Reference proteome</keyword>
<dbReference type="SUPFAM" id="SSF56436">
    <property type="entry name" value="C-type lectin-like"/>
    <property type="match status" value="1"/>
</dbReference>
<dbReference type="PROSITE" id="PS50041">
    <property type="entry name" value="C_TYPE_LECTIN_2"/>
    <property type="match status" value="1"/>
</dbReference>
<sequence length="203" mass="22753">MNFALASLVSMLALIVAFVEGQNPCGSGTGWRYSPHSRRCFKLFNTKVTWTMAEFKCVFQGAHQISIHDLNDNQFLAEMAKQANIVWLGAAQFGSSRDYVWADGTPFIFEHWKNSRRPTYHPGRKCTKFVGSPGEYVVASTGVKASAISGDWLQTCCKVQVAYICAKPATYMPGPIIENDDSETEQQQATTTQDVRRSRLRLR</sequence>
<evidence type="ECO:0000313" key="5">
    <source>
        <dbReference type="Proteomes" id="UP001201812"/>
    </source>
</evidence>
<accession>A0AAD4MXX6</accession>
<evidence type="ECO:0000256" key="1">
    <source>
        <dbReference type="SAM" id="MobiDB-lite"/>
    </source>
</evidence>
<evidence type="ECO:0000259" key="3">
    <source>
        <dbReference type="PROSITE" id="PS50041"/>
    </source>
</evidence>
<dbReference type="Gene3D" id="3.10.100.10">
    <property type="entry name" value="Mannose-Binding Protein A, subunit A"/>
    <property type="match status" value="1"/>
</dbReference>
<feature type="domain" description="C-type lectin" evidence="3">
    <location>
        <begin position="36"/>
        <end position="166"/>
    </location>
</feature>